<name>A0A0S8GB15_UNCT6</name>
<feature type="transmembrane region" description="Helical" evidence="1">
    <location>
        <begin position="18"/>
        <end position="40"/>
    </location>
</feature>
<protein>
    <submittedName>
        <fullName evidence="2">Uncharacterized protein</fullName>
    </submittedName>
</protein>
<evidence type="ECO:0000313" key="2">
    <source>
        <dbReference type="EMBL" id="KPK70175.1"/>
    </source>
</evidence>
<organism evidence="2 3">
    <name type="scientific">candidate division TA06 bacterium SM23_40</name>
    <dbReference type="NCBI Taxonomy" id="1703774"/>
    <lineage>
        <taxon>Bacteria</taxon>
        <taxon>Bacteria division TA06</taxon>
    </lineage>
</organism>
<feature type="transmembrane region" description="Helical" evidence="1">
    <location>
        <begin position="95"/>
        <end position="120"/>
    </location>
</feature>
<reference evidence="2 3" key="1">
    <citation type="journal article" date="2015" name="Microbiome">
        <title>Genomic resolution of linkages in carbon, nitrogen, and sulfur cycling among widespread estuary sediment bacteria.</title>
        <authorList>
            <person name="Baker B.J."/>
            <person name="Lazar C.S."/>
            <person name="Teske A.P."/>
            <person name="Dick G.J."/>
        </authorList>
    </citation>
    <scope>NUCLEOTIDE SEQUENCE [LARGE SCALE GENOMIC DNA]</scope>
    <source>
        <strain evidence="2">SM23_40</strain>
    </source>
</reference>
<comment type="caution">
    <text evidence="2">The sequence shown here is derived from an EMBL/GenBank/DDBJ whole genome shotgun (WGS) entry which is preliminary data.</text>
</comment>
<dbReference type="AlphaFoldDB" id="A0A0S8GB15"/>
<keyword evidence="1" id="KW-1133">Transmembrane helix</keyword>
<proteinExistence type="predicted"/>
<evidence type="ECO:0000256" key="1">
    <source>
        <dbReference type="SAM" id="Phobius"/>
    </source>
</evidence>
<keyword evidence="1" id="KW-0812">Transmembrane</keyword>
<keyword evidence="1" id="KW-0472">Membrane</keyword>
<evidence type="ECO:0000313" key="3">
    <source>
        <dbReference type="Proteomes" id="UP000051717"/>
    </source>
</evidence>
<accession>A0A0S8GB15</accession>
<dbReference type="EMBL" id="LJUI01000020">
    <property type="protein sequence ID" value="KPK70175.1"/>
    <property type="molecule type" value="Genomic_DNA"/>
</dbReference>
<sequence>MAESAFAELKRRTLVKSLLWRVIGIVWTWVGAYCIIMIVPPTSRNAPIIATLIVIYHHSTRTIMYYFYERIWAAISWGKYDLREGSYRPMSRSDLLIWTFSTLAAVGFIVFLVLFVAPLVTR</sequence>
<dbReference type="Proteomes" id="UP000051717">
    <property type="component" value="Unassembled WGS sequence"/>
</dbReference>
<gene>
    <name evidence="2" type="ORF">AMJ82_03770</name>
</gene>